<dbReference type="InterPro" id="IPR037066">
    <property type="entry name" value="Plug_dom_sf"/>
</dbReference>
<dbReference type="Gene3D" id="2.170.130.10">
    <property type="entry name" value="TonB-dependent receptor, plug domain"/>
    <property type="match status" value="1"/>
</dbReference>
<dbReference type="Pfam" id="PF13715">
    <property type="entry name" value="CarbopepD_reg_2"/>
    <property type="match status" value="1"/>
</dbReference>
<reference evidence="4 5" key="1">
    <citation type="submission" date="2022-01" db="EMBL/GenBank/DDBJ databases">
        <title>Flavihumibacter sp. nov., isolated from sediment of a river.</title>
        <authorList>
            <person name="Liu H."/>
        </authorList>
    </citation>
    <scope>NUCLEOTIDE SEQUENCE [LARGE SCALE GENOMIC DNA]</scope>
    <source>
        <strain evidence="4 5">RY-1</strain>
    </source>
</reference>
<evidence type="ECO:0000256" key="3">
    <source>
        <dbReference type="ARBA" id="ARBA00023237"/>
    </source>
</evidence>
<evidence type="ECO:0000256" key="2">
    <source>
        <dbReference type="ARBA" id="ARBA00023136"/>
    </source>
</evidence>
<dbReference type="SUPFAM" id="SSF49464">
    <property type="entry name" value="Carboxypeptidase regulatory domain-like"/>
    <property type="match status" value="1"/>
</dbReference>
<evidence type="ECO:0000256" key="1">
    <source>
        <dbReference type="ARBA" id="ARBA00004442"/>
    </source>
</evidence>
<dbReference type="Gene3D" id="2.40.170.20">
    <property type="entry name" value="TonB-dependent receptor, beta-barrel domain"/>
    <property type="match status" value="1"/>
</dbReference>
<keyword evidence="4" id="KW-0675">Receptor</keyword>
<dbReference type="RefSeq" id="WP_234864892.1">
    <property type="nucleotide sequence ID" value="NZ_JAKEVY010000002.1"/>
</dbReference>
<dbReference type="EMBL" id="JAKEVY010000002">
    <property type="protein sequence ID" value="MCF1714319.1"/>
    <property type="molecule type" value="Genomic_DNA"/>
</dbReference>
<dbReference type="InterPro" id="IPR008969">
    <property type="entry name" value="CarboxyPept-like_regulatory"/>
</dbReference>
<comment type="subcellular location">
    <subcellularLocation>
        <location evidence="1">Cell outer membrane</location>
    </subcellularLocation>
</comment>
<dbReference type="Gene3D" id="2.60.40.1120">
    <property type="entry name" value="Carboxypeptidase-like, regulatory domain"/>
    <property type="match status" value="1"/>
</dbReference>
<keyword evidence="5" id="KW-1185">Reference proteome</keyword>
<sequence>MKQFLLFIGCFLLLQLPGTGQEKNRYSGTYSLSFPQLIQLIETKEKIRIFYPPGELDTLQVLLTVSDLTKIQLLDQLLGKRGWFVAEDTDGSVYLSKGKPVLTQFPGTGQAAIIPKQPELPEKEVLPVENRLITIGDVDKNPAGSTVVLSGYIKAASSGEGLATAEVLAAGKSKTVYTDVYGYYSIVLPRGRYLLKINSAGMQSTQRQVQLNQNGRLDIELQEAIKSLQAVVVTAEKSSVTRSLQVGASRLNIQTIKQVPVIFGETDVLRVVLSLPGVTSVGEASNGFNVRGGTADQNLILLGDATVFNPTHLFGFFSAFHPDLVKQVELYKASIPEKFGGRLSSVLDITLQDGNAKKWTGNAGIGPLTSSLSIGGPIKKEKATLSLGARTSYSNWIMNQLPDKAFRQSRASFYDINLRTAFNLNKKNTLYLTGYLSEDAFRFNRDTSFQYGNRNLNIKWKHQFNALLSGTFTIGTDHYQYQVESATNQVNAFRLRYAINQQFFRSDFNWLLNDKHQLNAGLQSTYYSLQPGNYDPLGTSSLVQPKKLNREQALETAIYLGDQYRINSNLSISAGVRWNLFQHFGPGTEFKYLPGQPKDTTTIIDTLQYRKGETIQRWTAPEWRLSMRYLLTENSSIKASFTTTRQFLHMLSNTVTISPTDIWKLSDQHIRPQEGWQLSAGYYRSFASNKWEASIEVYFKRIANYLDFKSGARLLLNEHLETDLINTRGKAYGAEFLLKKPDGRLNGWFSYTYSRILLKQDDPLAGELINRGNYYPGNADRPHNMNLIANYRFSHRLSLSWNLIFTSGRPITLPIAVFNQGGVTGLIYSDRNEYRIPNYFRSDISFTIEGNHKVNQRFHNAWSVGAYNITARENPYSVYYVQEQGTINGYQLSIFGTIIPFVSYKIKF</sequence>
<evidence type="ECO:0000313" key="4">
    <source>
        <dbReference type="EMBL" id="MCF1714319.1"/>
    </source>
</evidence>
<dbReference type="SUPFAM" id="SSF56935">
    <property type="entry name" value="Porins"/>
    <property type="match status" value="1"/>
</dbReference>
<dbReference type="InterPro" id="IPR036942">
    <property type="entry name" value="Beta-barrel_TonB_sf"/>
</dbReference>
<keyword evidence="2" id="KW-0472">Membrane</keyword>
<protein>
    <submittedName>
        <fullName evidence="4">TonB-dependent receptor</fullName>
    </submittedName>
</protein>
<keyword evidence="3" id="KW-0998">Cell outer membrane</keyword>
<organism evidence="4 5">
    <name type="scientific">Flavihumibacter fluminis</name>
    <dbReference type="NCBI Taxonomy" id="2909236"/>
    <lineage>
        <taxon>Bacteria</taxon>
        <taxon>Pseudomonadati</taxon>
        <taxon>Bacteroidota</taxon>
        <taxon>Chitinophagia</taxon>
        <taxon>Chitinophagales</taxon>
        <taxon>Chitinophagaceae</taxon>
        <taxon>Flavihumibacter</taxon>
    </lineage>
</organism>
<proteinExistence type="predicted"/>
<accession>A0ABS9BGL1</accession>
<name>A0ABS9BGL1_9BACT</name>
<dbReference type="Proteomes" id="UP001200145">
    <property type="component" value="Unassembled WGS sequence"/>
</dbReference>
<evidence type="ECO:0000313" key="5">
    <source>
        <dbReference type="Proteomes" id="UP001200145"/>
    </source>
</evidence>
<comment type="caution">
    <text evidence="4">The sequence shown here is derived from an EMBL/GenBank/DDBJ whole genome shotgun (WGS) entry which is preliminary data.</text>
</comment>
<gene>
    <name evidence="4" type="ORF">L0U88_06730</name>
</gene>